<evidence type="ECO:0000256" key="1">
    <source>
        <dbReference type="SAM" id="Phobius"/>
    </source>
</evidence>
<keyword evidence="1" id="KW-0472">Membrane</keyword>
<accession>M1I915</accession>
<organism evidence="2">
    <name type="scientific">Paramecium bursaria Chlorella virus NYs1</name>
    <dbReference type="NCBI Taxonomy" id="83442"/>
    <lineage>
        <taxon>Viruses</taxon>
        <taxon>Varidnaviria</taxon>
        <taxon>Bamfordvirae</taxon>
        <taxon>Nucleocytoviricota</taxon>
        <taxon>Megaviricetes</taxon>
        <taxon>Algavirales</taxon>
        <taxon>Phycodnaviridae</taxon>
        <taxon>Chlorovirus</taxon>
        <taxon>Chlorovirus newyorkense</taxon>
    </lineage>
</organism>
<protein>
    <submittedName>
        <fullName evidence="2">Uncharacterized protein</fullName>
    </submittedName>
</protein>
<gene>
    <name evidence="2" type="primary">NYs-1_553R</name>
    <name evidence="2" type="ORF">PBCVNYs1_553R</name>
</gene>
<evidence type="ECO:0000313" key="2">
    <source>
        <dbReference type="EMBL" id="AGE58776.1"/>
    </source>
</evidence>
<sequence length="60" mass="6870">MIPKMYIFLAILAIVAIVFFWIRMKKTKKEKMTIEEAYHYDVVDKAMGGSGVLTDAIDQS</sequence>
<dbReference type="KEGG" id="vg:40525647"/>
<reference evidence="2" key="1">
    <citation type="submission" date="2012-10" db="EMBL/GenBank/DDBJ databases">
        <title>Towards defining the chloroviruses: a genomic journey through a genus of large DNA viruses.</title>
        <authorList>
            <person name="Jeanniard A."/>
            <person name="Dunigan D.D."/>
            <person name="Gurnon J.R."/>
            <person name="Agarkova I."/>
            <person name="Kang M."/>
            <person name="Vitek J."/>
            <person name="Duncan G."/>
            <person name="McClung O.W."/>
            <person name="Larsen M."/>
            <person name="Claverie J.-M."/>
            <person name="Van Etten J.L."/>
            <person name="Blanc G."/>
        </authorList>
    </citation>
    <scope>NUCLEOTIDE SEQUENCE</scope>
</reference>
<name>M1I915_9PHYC</name>
<dbReference type="GeneID" id="40525647"/>
<keyword evidence="1" id="KW-0812">Transmembrane</keyword>
<keyword evidence="1" id="KW-1133">Transmembrane helix</keyword>
<dbReference type="RefSeq" id="YP_009665421.1">
    <property type="nucleotide sequence ID" value="NC_043235.1"/>
</dbReference>
<feature type="transmembrane region" description="Helical" evidence="1">
    <location>
        <begin position="6"/>
        <end position="22"/>
    </location>
</feature>
<proteinExistence type="predicted"/>
<dbReference type="EMBL" id="JX997183">
    <property type="protein sequence ID" value="AGE58776.1"/>
    <property type="molecule type" value="Genomic_DNA"/>
</dbReference>